<proteinExistence type="predicted"/>
<dbReference type="InterPro" id="IPR005123">
    <property type="entry name" value="Oxoglu/Fe-dep_dioxygenase_dom"/>
</dbReference>
<keyword evidence="1" id="KW-0479">Metal-binding</keyword>
<evidence type="ECO:0000259" key="4">
    <source>
        <dbReference type="PROSITE" id="PS51471"/>
    </source>
</evidence>
<protein>
    <submittedName>
        <fullName evidence="5">Putative oxoglutarate/iron-dependent dioxygenase, isopenicillin N synthase</fullName>
    </submittedName>
</protein>
<evidence type="ECO:0000256" key="2">
    <source>
        <dbReference type="ARBA" id="ARBA00022896"/>
    </source>
</evidence>
<dbReference type="Proteomes" id="UP000265566">
    <property type="component" value="Chromosome 2"/>
</dbReference>
<dbReference type="GO" id="GO:0031418">
    <property type="term" value="F:L-ascorbic acid binding"/>
    <property type="evidence" value="ECO:0007669"/>
    <property type="project" value="UniProtKB-KW"/>
</dbReference>
<keyword evidence="5" id="KW-0560">Oxidoreductase</keyword>
<accession>A0A396J8H2</accession>
<dbReference type="GO" id="GO:0046872">
    <property type="term" value="F:metal ion binding"/>
    <property type="evidence" value="ECO:0007669"/>
    <property type="project" value="UniProtKB-KW"/>
</dbReference>
<dbReference type="InterPro" id="IPR050295">
    <property type="entry name" value="Plant_2OG-oxidoreductases"/>
</dbReference>
<dbReference type="InterPro" id="IPR027443">
    <property type="entry name" value="IPNS-like_sf"/>
</dbReference>
<sequence length="71" mass="7395">MNYYPACPNPDLTVGAGQHTDTGSITVLLQDGVGGLHVKVEDDNDVGQGEWLEIPPIPGALVINVGDALQV</sequence>
<keyword evidence="2" id="KW-0847">Vitamin C</keyword>
<keyword evidence="5" id="KW-0223">Dioxygenase</keyword>
<feature type="domain" description="Fe2OG dioxygenase" evidence="4">
    <location>
        <begin position="1"/>
        <end position="71"/>
    </location>
</feature>
<comment type="caution">
    <text evidence="5">The sequence shown here is derived from an EMBL/GenBank/DDBJ whole genome shotgun (WGS) entry which is preliminary data.</text>
</comment>
<dbReference type="GO" id="GO:0051213">
    <property type="term" value="F:dioxygenase activity"/>
    <property type="evidence" value="ECO:0007669"/>
    <property type="project" value="UniProtKB-KW"/>
</dbReference>
<evidence type="ECO:0000256" key="1">
    <source>
        <dbReference type="ARBA" id="ARBA00022723"/>
    </source>
</evidence>
<keyword evidence="3" id="KW-0408">Iron</keyword>
<organism evidence="5 6">
    <name type="scientific">Medicago truncatula</name>
    <name type="common">Barrel medic</name>
    <name type="synonym">Medicago tribuloides</name>
    <dbReference type="NCBI Taxonomy" id="3880"/>
    <lineage>
        <taxon>Eukaryota</taxon>
        <taxon>Viridiplantae</taxon>
        <taxon>Streptophyta</taxon>
        <taxon>Embryophyta</taxon>
        <taxon>Tracheophyta</taxon>
        <taxon>Spermatophyta</taxon>
        <taxon>Magnoliopsida</taxon>
        <taxon>eudicotyledons</taxon>
        <taxon>Gunneridae</taxon>
        <taxon>Pentapetalae</taxon>
        <taxon>rosids</taxon>
        <taxon>fabids</taxon>
        <taxon>Fabales</taxon>
        <taxon>Fabaceae</taxon>
        <taxon>Papilionoideae</taxon>
        <taxon>50 kb inversion clade</taxon>
        <taxon>NPAAA clade</taxon>
        <taxon>Hologalegina</taxon>
        <taxon>IRL clade</taxon>
        <taxon>Trifolieae</taxon>
        <taxon>Medicago</taxon>
    </lineage>
</organism>
<dbReference type="PROSITE" id="PS51471">
    <property type="entry name" value="FE2OG_OXY"/>
    <property type="match status" value="1"/>
</dbReference>
<evidence type="ECO:0000313" key="6">
    <source>
        <dbReference type="Proteomes" id="UP000265566"/>
    </source>
</evidence>
<evidence type="ECO:0000256" key="3">
    <source>
        <dbReference type="ARBA" id="ARBA00023004"/>
    </source>
</evidence>
<dbReference type="Gene3D" id="2.60.120.330">
    <property type="entry name" value="B-lactam Antibiotic, Isopenicillin N Synthase, Chain"/>
    <property type="match status" value="1"/>
</dbReference>
<dbReference type="EMBL" id="PSQE01000002">
    <property type="protein sequence ID" value="RHN74549.1"/>
    <property type="molecule type" value="Genomic_DNA"/>
</dbReference>
<reference evidence="6" key="1">
    <citation type="journal article" date="2018" name="Nat. Plants">
        <title>Whole-genome landscape of Medicago truncatula symbiotic genes.</title>
        <authorList>
            <person name="Pecrix Y."/>
            <person name="Staton S.E."/>
            <person name="Sallet E."/>
            <person name="Lelandais-Briere C."/>
            <person name="Moreau S."/>
            <person name="Carrere S."/>
            <person name="Blein T."/>
            <person name="Jardinaud M.F."/>
            <person name="Latrasse D."/>
            <person name="Zouine M."/>
            <person name="Zahm M."/>
            <person name="Kreplak J."/>
            <person name="Mayjonade B."/>
            <person name="Satge C."/>
            <person name="Perez M."/>
            <person name="Cauet S."/>
            <person name="Marande W."/>
            <person name="Chantry-Darmon C."/>
            <person name="Lopez-Roques C."/>
            <person name="Bouchez O."/>
            <person name="Berard A."/>
            <person name="Debelle F."/>
            <person name="Munos S."/>
            <person name="Bendahmane A."/>
            <person name="Berges H."/>
            <person name="Niebel A."/>
            <person name="Buitink J."/>
            <person name="Frugier F."/>
            <person name="Benhamed M."/>
            <person name="Crespi M."/>
            <person name="Gouzy J."/>
            <person name="Gamas P."/>
        </authorList>
    </citation>
    <scope>NUCLEOTIDE SEQUENCE [LARGE SCALE GENOMIC DNA]</scope>
    <source>
        <strain evidence="6">cv. Jemalong A17</strain>
    </source>
</reference>
<dbReference type="Gramene" id="rna10637">
    <property type="protein sequence ID" value="RHN74549.1"/>
    <property type="gene ID" value="gene10637"/>
</dbReference>
<gene>
    <name evidence="5" type="ORF">MtrunA17_Chr2g0311611</name>
</gene>
<name>A0A396J8H2_MEDTR</name>
<evidence type="ECO:0000313" key="5">
    <source>
        <dbReference type="EMBL" id="RHN74549.1"/>
    </source>
</evidence>
<dbReference type="Pfam" id="PF03171">
    <property type="entry name" value="2OG-FeII_Oxy"/>
    <property type="match status" value="1"/>
</dbReference>
<dbReference type="InterPro" id="IPR044861">
    <property type="entry name" value="IPNS-like_FE2OG_OXY"/>
</dbReference>
<dbReference type="PANTHER" id="PTHR47991">
    <property type="entry name" value="OXOGLUTARATE/IRON-DEPENDENT DIOXYGENASE"/>
    <property type="match status" value="1"/>
</dbReference>
<dbReference type="SUPFAM" id="SSF51197">
    <property type="entry name" value="Clavaminate synthase-like"/>
    <property type="match status" value="1"/>
</dbReference>
<dbReference type="AlphaFoldDB" id="A0A396J8H2"/>